<dbReference type="EMBL" id="FMHU01000002">
    <property type="protein sequence ID" value="SCL28127.1"/>
    <property type="molecule type" value="Genomic_DNA"/>
</dbReference>
<dbReference type="InterPro" id="IPR051677">
    <property type="entry name" value="AfsR-DnrI-RedD_regulator"/>
</dbReference>
<evidence type="ECO:0000313" key="8">
    <source>
        <dbReference type="Proteomes" id="UP000198906"/>
    </source>
</evidence>
<reference evidence="8" key="1">
    <citation type="submission" date="2016-06" db="EMBL/GenBank/DDBJ databases">
        <authorList>
            <person name="Varghese N."/>
        </authorList>
    </citation>
    <scope>NUCLEOTIDE SEQUENCE [LARGE SCALE GENOMIC DNA]</scope>
    <source>
        <strain evidence="8">DSM 46123</strain>
    </source>
</reference>
<dbReference type="RefSeq" id="WP_091462358.1">
    <property type="nucleotide sequence ID" value="NZ_FMHU01000002.1"/>
</dbReference>
<dbReference type="Pfam" id="PF00486">
    <property type="entry name" value="Trans_reg_C"/>
    <property type="match status" value="1"/>
</dbReference>
<dbReference type="SUPFAM" id="SSF48452">
    <property type="entry name" value="TPR-like"/>
    <property type="match status" value="1"/>
</dbReference>
<evidence type="ECO:0000256" key="4">
    <source>
        <dbReference type="ARBA" id="ARBA00023163"/>
    </source>
</evidence>
<dbReference type="Gene3D" id="1.25.40.10">
    <property type="entry name" value="Tetratricopeptide repeat domain"/>
    <property type="match status" value="1"/>
</dbReference>
<dbReference type="SUPFAM" id="SSF46894">
    <property type="entry name" value="C-terminal effector domain of the bipartite response regulators"/>
    <property type="match status" value="1"/>
</dbReference>
<dbReference type="InterPro" id="IPR036388">
    <property type="entry name" value="WH-like_DNA-bd_sf"/>
</dbReference>
<evidence type="ECO:0000256" key="5">
    <source>
        <dbReference type="PROSITE-ProRule" id="PRU01091"/>
    </source>
</evidence>
<dbReference type="FunFam" id="1.25.40.10:FF:000222">
    <property type="entry name" value="SARP family transcriptional regulator"/>
    <property type="match status" value="1"/>
</dbReference>
<keyword evidence="8" id="KW-1185">Reference proteome</keyword>
<dbReference type="InterPro" id="IPR011990">
    <property type="entry name" value="TPR-like_helical_dom_sf"/>
</dbReference>
<evidence type="ECO:0000256" key="1">
    <source>
        <dbReference type="ARBA" id="ARBA00005820"/>
    </source>
</evidence>
<dbReference type="InterPro" id="IPR005158">
    <property type="entry name" value="BTAD"/>
</dbReference>
<dbReference type="InterPro" id="IPR016032">
    <property type="entry name" value="Sig_transdc_resp-reg_C-effctor"/>
</dbReference>
<protein>
    <submittedName>
        <fullName evidence="7">DNA-binding transcriptional activator of the SARP family</fullName>
    </submittedName>
</protein>
<dbReference type="Gene3D" id="1.10.10.10">
    <property type="entry name" value="Winged helix-like DNA-binding domain superfamily/Winged helix DNA-binding domain"/>
    <property type="match status" value="1"/>
</dbReference>
<accession>A0A1C6SFD9</accession>
<dbReference type="PANTHER" id="PTHR35807:SF1">
    <property type="entry name" value="TRANSCRIPTIONAL REGULATOR REDD"/>
    <property type="match status" value="1"/>
</dbReference>
<dbReference type="Proteomes" id="UP000198906">
    <property type="component" value="Unassembled WGS sequence"/>
</dbReference>
<dbReference type="PROSITE" id="PS51755">
    <property type="entry name" value="OMPR_PHOB"/>
    <property type="match status" value="1"/>
</dbReference>
<evidence type="ECO:0000259" key="6">
    <source>
        <dbReference type="PROSITE" id="PS51755"/>
    </source>
</evidence>
<dbReference type="GO" id="GO:0006355">
    <property type="term" value="P:regulation of DNA-templated transcription"/>
    <property type="evidence" value="ECO:0007669"/>
    <property type="project" value="InterPro"/>
</dbReference>
<feature type="DNA-binding region" description="OmpR/PhoB-type" evidence="5">
    <location>
        <begin position="1"/>
        <end position="104"/>
    </location>
</feature>
<feature type="domain" description="OmpR/PhoB-type" evidence="6">
    <location>
        <begin position="1"/>
        <end position="104"/>
    </location>
</feature>
<dbReference type="AlphaFoldDB" id="A0A1C6SFD9"/>
<dbReference type="PANTHER" id="PTHR35807">
    <property type="entry name" value="TRANSCRIPTIONAL REGULATOR REDD-RELATED"/>
    <property type="match status" value="1"/>
</dbReference>
<evidence type="ECO:0000313" key="7">
    <source>
        <dbReference type="EMBL" id="SCL28127.1"/>
    </source>
</evidence>
<dbReference type="STRING" id="47866.GA0074694_5017"/>
<gene>
    <name evidence="7" type="ORF">GA0074694_5017</name>
</gene>
<keyword evidence="3 5" id="KW-0238">DNA-binding</keyword>
<dbReference type="GO" id="GO:0000160">
    <property type="term" value="P:phosphorelay signal transduction system"/>
    <property type="evidence" value="ECO:0007669"/>
    <property type="project" value="InterPro"/>
</dbReference>
<name>A0A1C6SFD9_9ACTN</name>
<dbReference type="SMART" id="SM01043">
    <property type="entry name" value="BTAD"/>
    <property type="match status" value="1"/>
</dbReference>
<dbReference type="GO" id="GO:0003677">
    <property type="term" value="F:DNA binding"/>
    <property type="evidence" value="ECO:0007669"/>
    <property type="project" value="UniProtKB-UniRule"/>
</dbReference>
<keyword evidence="2" id="KW-0805">Transcription regulation</keyword>
<dbReference type="Pfam" id="PF03704">
    <property type="entry name" value="BTAD"/>
    <property type="match status" value="1"/>
</dbReference>
<proteinExistence type="inferred from homology"/>
<evidence type="ECO:0000256" key="2">
    <source>
        <dbReference type="ARBA" id="ARBA00023015"/>
    </source>
</evidence>
<keyword evidence="4" id="KW-0804">Transcription</keyword>
<evidence type="ECO:0000256" key="3">
    <source>
        <dbReference type="ARBA" id="ARBA00023125"/>
    </source>
</evidence>
<organism evidence="7 8">
    <name type="scientific">Micromonospora inyonensis</name>
    <dbReference type="NCBI Taxonomy" id="47866"/>
    <lineage>
        <taxon>Bacteria</taxon>
        <taxon>Bacillati</taxon>
        <taxon>Actinomycetota</taxon>
        <taxon>Actinomycetes</taxon>
        <taxon>Micromonosporales</taxon>
        <taxon>Micromonosporaceae</taxon>
        <taxon>Micromonospora</taxon>
    </lineage>
</organism>
<comment type="similarity">
    <text evidence="1">Belongs to the AfsR/DnrI/RedD regulatory family.</text>
</comment>
<dbReference type="CDD" id="cd15831">
    <property type="entry name" value="BTAD"/>
    <property type="match status" value="1"/>
</dbReference>
<dbReference type="InterPro" id="IPR001867">
    <property type="entry name" value="OmpR/PhoB-type_DNA-bd"/>
</dbReference>
<sequence>MGDTDATDVDLCVLGPVGAVRAGRPVALGGRRQRMVLTALLVARGRMLPVDRLRELVWGDHDRVASRATLYGYVAGLRRALEPEHSARRGDVLVHEGTGYALRLPPGRVDEDRFTALVDRGAALLDQGRAVEAAATLDAGLALWRGPAFADLGDAPFLLPAVARLEAARATAVELRIAALLQVGRHATLLGELESLVAEEPLRERGWEMLATALYRAGRQGDALGVLRRARRTLAEQLGVDPGPALRRLEAAILRQDGTLAPALATEPVSTGPVRYRPRRPPTWRVSRVRRRAGR</sequence>
<dbReference type="SMART" id="SM00862">
    <property type="entry name" value="Trans_reg_C"/>
    <property type="match status" value="1"/>
</dbReference>